<keyword evidence="5" id="KW-0010">Activator</keyword>
<feature type="domain" description="AP2/ERF" evidence="10">
    <location>
        <begin position="101"/>
        <end position="159"/>
    </location>
</feature>
<reference evidence="11" key="1">
    <citation type="submission" date="2022-08" db="EMBL/GenBank/DDBJ databases">
        <authorList>
            <person name="Gutierrez-Valencia J."/>
        </authorList>
    </citation>
    <scope>NUCLEOTIDE SEQUENCE</scope>
</reference>
<dbReference type="InterPro" id="IPR036955">
    <property type="entry name" value="AP2/ERF_dom_sf"/>
</dbReference>
<feature type="region of interest" description="Disordered" evidence="9">
    <location>
        <begin position="160"/>
        <end position="200"/>
    </location>
</feature>
<feature type="compositionally biased region" description="Polar residues" evidence="9">
    <location>
        <begin position="59"/>
        <end position="83"/>
    </location>
</feature>
<dbReference type="FunFam" id="3.30.730.10:FF:000001">
    <property type="entry name" value="Ethylene-responsive transcription factor 2"/>
    <property type="match status" value="1"/>
</dbReference>
<name>A0AAV0HIB1_9ROSI</name>
<dbReference type="GO" id="GO:0006950">
    <property type="term" value="P:response to stress"/>
    <property type="evidence" value="ECO:0007669"/>
    <property type="project" value="UniProtKB-ARBA"/>
</dbReference>
<dbReference type="PANTHER" id="PTHR31190">
    <property type="entry name" value="DNA-BINDING DOMAIN"/>
    <property type="match status" value="1"/>
</dbReference>
<dbReference type="SMART" id="SM00380">
    <property type="entry name" value="AP2"/>
    <property type="match status" value="1"/>
</dbReference>
<keyword evidence="3" id="KW-0805">Transcription regulation</keyword>
<dbReference type="Pfam" id="PF00847">
    <property type="entry name" value="AP2"/>
    <property type="match status" value="1"/>
</dbReference>
<evidence type="ECO:0000256" key="2">
    <source>
        <dbReference type="ARBA" id="ARBA00022745"/>
    </source>
</evidence>
<gene>
    <name evidence="11" type="ORF">LITE_LOCUS4216</name>
    <name evidence="12" type="ORF">LITE_LOCUS44562</name>
</gene>
<keyword evidence="7" id="KW-0539">Nucleus</keyword>
<dbReference type="PROSITE" id="PS51032">
    <property type="entry name" value="AP2_ERF"/>
    <property type="match status" value="1"/>
</dbReference>
<evidence type="ECO:0000256" key="5">
    <source>
        <dbReference type="ARBA" id="ARBA00023159"/>
    </source>
</evidence>
<dbReference type="CDD" id="cd00018">
    <property type="entry name" value="AP2"/>
    <property type="match status" value="1"/>
</dbReference>
<dbReference type="SUPFAM" id="SSF54171">
    <property type="entry name" value="DNA-binding domain"/>
    <property type="match status" value="1"/>
</dbReference>
<feature type="compositionally biased region" description="Basic residues" evidence="9">
    <location>
        <begin position="101"/>
        <end position="110"/>
    </location>
</feature>
<feature type="compositionally biased region" description="Low complexity" evidence="9">
    <location>
        <begin position="84"/>
        <end position="93"/>
    </location>
</feature>
<evidence type="ECO:0000256" key="4">
    <source>
        <dbReference type="ARBA" id="ARBA00023125"/>
    </source>
</evidence>
<feature type="region of interest" description="Disordered" evidence="9">
    <location>
        <begin position="47"/>
        <end position="116"/>
    </location>
</feature>
<comment type="caution">
    <text evidence="11">The sequence shown here is derived from an EMBL/GenBank/DDBJ whole genome shotgun (WGS) entry which is preliminary data.</text>
</comment>
<evidence type="ECO:0000256" key="6">
    <source>
        <dbReference type="ARBA" id="ARBA00023163"/>
    </source>
</evidence>
<keyword evidence="4" id="KW-0238">DNA-binding</keyword>
<sequence>MATPEEYRALELIRQHLLEDHFSSADLFITDLNSPISSVSQELLLPVPVKHEEAEEESQSPALCSDSNSPESHLDTSSPKPTVSGSCSGSSSPEPEEKGRQFRGVRKRPWGKFAAEIRDPTQKGSRVWLGTFDSDVDAAKAYDFAAFEMRGRKAILNFPLEAGKSDPPAACTARRRRRMKKTAPDSEKASAARELEMGPF</sequence>
<dbReference type="EMBL" id="CAMGYJ010000002">
    <property type="protein sequence ID" value="CAI0383945.1"/>
    <property type="molecule type" value="Genomic_DNA"/>
</dbReference>
<dbReference type="Proteomes" id="UP001154282">
    <property type="component" value="Unassembled WGS sequence"/>
</dbReference>
<proteinExistence type="inferred from homology"/>
<dbReference type="Gene3D" id="3.30.730.10">
    <property type="entry name" value="AP2/ERF domain"/>
    <property type="match status" value="1"/>
</dbReference>
<keyword evidence="2" id="KW-0936">Ethylene signaling pathway</keyword>
<dbReference type="EMBL" id="CAMGYJ010000010">
    <property type="protein sequence ID" value="CAI0547899.1"/>
    <property type="molecule type" value="Genomic_DNA"/>
</dbReference>
<dbReference type="PANTHER" id="PTHR31190:SF499">
    <property type="entry name" value="ETHYLENE-RESPONSIVE TRANSCRIPTION FACTOR ERF105"/>
    <property type="match status" value="1"/>
</dbReference>
<evidence type="ECO:0000256" key="1">
    <source>
        <dbReference type="ARBA" id="ARBA00004123"/>
    </source>
</evidence>
<dbReference type="GO" id="GO:0005634">
    <property type="term" value="C:nucleus"/>
    <property type="evidence" value="ECO:0007669"/>
    <property type="project" value="UniProtKB-SubCell"/>
</dbReference>
<evidence type="ECO:0000259" key="10">
    <source>
        <dbReference type="PROSITE" id="PS51032"/>
    </source>
</evidence>
<keyword evidence="13" id="KW-1185">Reference proteome</keyword>
<evidence type="ECO:0000256" key="3">
    <source>
        <dbReference type="ARBA" id="ARBA00023015"/>
    </source>
</evidence>
<evidence type="ECO:0000256" key="7">
    <source>
        <dbReference type="ARBA" id="ARBA00023242"/>
    </source>
</evidence>
<keyword evidence="6" id="KW-0804">Transcription</keyword>
<dbReference type="PRINTS" id="PR00367">
    <property type="entry name" value="ETHRSPELEMNT"/>
</dbReference>
<evidence type="ECO:0000313" key="13">
    <source>
        <dbReference type="Proteomes" id="UP001154282"/>
    </source>
</evidence>
<evidence type="ECO:0000313" key="12">
    <source>
        <dbReference type="EMBL" id="CAI0547899.1"/>
    </source>
</evidence>
<dbReference type="AlphaFoldDB" id="A0AAV0HIB1"/>
<evidence type="ECO:0000256" key="9">
    <source>
        <dbReference type="SAM" id="MobiDB-lite"/>
    </source>
</evidence>
<dbReference type="GO" id="GO:0009873">
    <property type="term" value="P:ethylene-activated signaling pathway"/>
    <property type="evidence" value="ECO:0007669"/>
    <property type="project" value="UniProtKB-KW"/>
</dbReference>
<dbReference type="InterPro" id="IPR001471">
    <property type="entry name" value="AP2/ERF_dom"/>
</dbReference>
<dbReference type="GO" id="GO:0000976">
    <property type="term" value="F:transcription cis-regulatory region binding"/>
    <property type="evidence" value="ECO:0007669"/>
    <property type="project" value="UniProtKB-ARBA"/>
</dbReference>
<protein>
    <recommendedName>
        <fullName evidence="10">AP2/ERF domain-containing protein</fullName>
    </recommendedName>
</protein>
<accession>A0AAV0HIB1</accession>
<comment type="similarity">
    <text evidence="8">Belongs to the AP2/ERF transcription factor family. ERF subfamily.</text>
</comment>
<dbReference type="GO" id="GO:0003700">
    <property type="term" value="F:DNA-binding transcription factor activity"/>
    <property type="evidence" value="ECO:0007669"/>
    <property type="project" value="InterPro"/>
</dbReference>
<evidence type="ECO:0000313" key="11">
    <source>
        <dbReference type="EMBL" id="CAI0383945.1"/>
    </source>
</evidence>
<organism evidence="11 13">
    <name type="scientific">Linum tenue</name>
    <dbReference type="NCBI Taxonomy" id="586396"/>
    <lineage>
        <taxon>Eukaryota</taxon>
        <taxon>Viridiplantae</taxon>
        <taxon>Streptophyta</taxon>
        <taxon>Embryophyta</taxon>
        <taxon>Tracheophyta</taxon>
        <taxon>Spermatophyta</taxon>
        <taxon>Magnoliopsida</taxon>
        <taxon>eudicotyledons</taxon>
        <taxon>Gunneridae</taxon>
        <taxon>Pentapetalae</taxon>
        <taxon>rosids</taxon>
        <taxon>fabids</taxon>
        <taxon>Malpighiales</taxon>
        <taxon>Linaceae</taxon>
        <taxon>Linum</taxon>
    </lineage>
</organism>
<evidence type="ECO:0000256" key="8">
    <source>
        <dbReference type="ARBA" id="ARBA00024343"/>
    </source>
</evidence>
<dbReference type="InterPro" id="IPR044808">
    <property type="entry name" value="ERF_plant"/>
</dbReference>
<dbReference type="InterPro" id="IPR016177">
    <property type="entry name" value="DNA-bd_dom_sf"/>
</dbReference>
<comment type="subcellular location">
    <subcellularLocation>
        <location evidence="1">Nucleus</location>
    </subcellularLocation>
</comment>
<feature type="compositionally biased region" description="Basic and acidic residues" evidence="9">
    <location>
        <begin position="182"/>
        <end position="200"/>
    </location>
</feature>